<evidence type="ECO:0000313" key="1">
    <source>
        <dbReference type="EMBL" id="MBX71960.1"/>
    </source>
</evidence>
<name>A0A2P2QY70_RHIMU</name>
<accession>A0A2P2QY70</accession>
<dbReference type="EMBL" id="GGEC01091476">
    <property type="protein sequence ID" value="MBX71960.1"/>
    <property type="molecule type" value="Transcribed_RNA"/>
</dbReference>
<reference evidence="1" key="1">
    <citation type="submission" date="2018-02" db="EMBL/GenBank/DDBJ databases">
        <title>Rhizophora mucronata_Transcriptome.</title>
        <authorList>
            <person name="Meera S.P."/>
            <person name="Sreeshan A."/>
            <person name="Augustine A."/>
        </authorList>
    </citation>
    <scope>NUCLEOTIDE SEQUENCE</scope>
    <source>
        <tissue evidence="1">Leaf</tissue>
    </source>
</reference>
<protein>
    <submittedName>
        <fullName evidence="1">Uncharacterized protein</fullName>
    </submittedName>
</protein>
<sequence length="20" mass="2605">MKFNFRTGREVRWKDLPYNF</sequence>
<dbReference type="AlphaFoldDB" id="A0A2P2QY70"/>
<proteinExistence type="predicted"/>
<organism evidence="1">
    <name type="scientific">Rhizophora mucronata</name>
    <name type="common">Asiatic mangrove</name>
    <dbReference type="NCBI Taxonomy" id="61149"/>
    <lineage>
        <taxon>Eukaryota</taxon>
        <taxon>Viridiplantae</taxon>
        <taxon>Streptophyta</taxon>
        <taxon>Embryophyta</taxon>
        <taxon>Tracheophyta</taxon>
        <taxon>Spermatophyta</taxon>
        <taxon>Magnoliopsida</taxon>
        <taxon>eudicotyledons</taxon>
        <taxon>Gunneridae</taxon>
        <taxon>Pentapetalae</taxon>
        <taxon>rosids</taxon>
        <taxon>fabids</taxon>
        <taxon>Malpighiales</taxon>
        <taxon>Rhizophoraceae</taxon>
        <taxon>Rhizophora</taxon>
    </lineage>
</organism>